<keyword evidence="2" id="KW-0378">Hydrolase</keyword>
<dbReference type="GO" id="GO:0016020">
    <property type="term" value="C:membrane"/>
    <property type="evidence" value="ECO:0007669"/>
    <property type="project" value="TreeGrafter"/>
</dbReference>
<feature type="signal peptide" evidence="3">
    <location>
        <begin position="1"/>
        <end position="33"/>
    </location>
</feature>
<dbReference type="Pfam" id="PF01522">
    <property type="entry name" value="Polysacc_deac_1"/>
    <property type="match status" value="1"/>
</dbReference>
<evidence type="ECO:0000313" key="6">
    <source>
        <dbReference type="Proteomes" id="UP000290849"/>
    </source>
</evidence>
<name>A0A4Q1HIE5_9BURK</name>
<reference evidence="5 6" key="1">
    <citation type="journal article" date="2017" name="Int. J. Syst. Evol. Microbiol.">
        <title>Achromobacter aloeverae sp. nov., isolated from the root of Aloe vera (L.) Burm.f.</title>
        <authorList>
            <person name="Kuncharoen N."/>
            <person name="Muramatsu Y."/>
            <person name="Shibata C."/>
            <person name="Kamakura Y."/>
            <person name="Nakagawa Y."/>
            <person name="Tanasupawat S."/>
        </authorList>
    </citation>
    <scope>NUCLEOTIDE SEQUENCE [LARGE SCALE GENOMIC DNA]</scope>
    <source>
        <strain evidence="5 6">AVA-1</strain>
    </source>
</reference>
<dbReference type="Proteomes" id="UP000290849">
    <property type="component" value="Unassembled WGS sequence"/>
</dbReference>
<dbReference type="InterPro" id="IPR011330">
    <property type="entry name" value="Glyco_hydro/deAcase_b/a-brl"/>
</dbReference>
<proteinExistence type="predicted"/>
<comment type="caution">
    <text evidence="5">The sequence shown here is derived from an EMBL/GenBank/DDBJ whole genome shotgun (WGS) entry which is preliminary data.</text>
</comment>
<evidence type="ECO:0000313" key="5">
    <source>
        <dbReference type="EMBL" id="RXN86644.1"/>
    </source>
</evidence>
<dbReference type="SUPFAM" id="SSF88713">
    <property type="entry name" value="Glycoside hydrolase/deacetylase"/>
    <property type="match status" value="1"/>
</dbReference>
<evidence type="ECO:0000256" key="1">
    <source>
        <dbReference type="ARBA" id="ARBA00022723"/>
    </source>
</evidence>
<evidence type="ECO:0000259" key="4">
    <source>
        <dbReference type="PROSITE" id="PS51677"/>
    </source>
</evidence>
<keyword evidence="1" id="KW-0479">Metal-binding</keyword>
<dbReference type="AlphaFoldDB" id="A0A4Q1HIE5"/>
<protein>
    <submittedName>
        <fullName evidence="5">Polysaccharide deacetylase</fullName>
    </submittedName>
</protein>
<dbReference type="InterPro" id="IPR050248">
    <property type="entry name" value="Polysacc_deacetylase_ArnD"/>
</dbReference>
<feature type="domain" description="NodB homology" evidence="4">
    <location>
        <begin position="34"/>
        <end position="255"/>
    </location>
</feature>
<dbReference type="GO" id="GO:0005975">
    <property type="term" value="P:carbohydrate metabolic process"/>
    <property type="evidence" value="ECO:0007669"/>
    <property type="project" value="InterPro"/>
</dbReference>
<gene>
    <name evidence="5" type="ORF">C7R54_17070</name>
</gene>
<dbReference type="PROSITE" id="PS51677">
    <property type="entry name" value="NODB"/>
    <property type="match status" value="1"/>
</dbReference>
<dbReference type="PROSITE" id="PS51257">
    <property type="entry name" value="PROKAR_LIPOPROTEIN"/>
    <property type="match status" value="1"/>
</dbReference>
<organism evidence="5 6">
    <name type="scientific">Achromobacter aloeverae</name>
    <dbReference type="NCBI Taxonomy" id="1750518"/>
    <lineage>
        <taxon>Bacteria</taxon>
        <taxon>Pseudomonadati</taxon>
        <taxon>Pseudomonadota</taxon>
        <taxon>Betaproteobacteria</taxon>
        <taxon>Burkholderiales</taxon>
        <taxon>Alcaligenaceae</taxon>
        <taxon>Achromobacter</taxon>
    </lineage>
</organism>
<dbReference type="PANTHER" id="PTHR10587">
    <property type="entry name" value="GLYCOSYL TRANSFERASE-RELATED"/>
    <property type="match status" value="1"/>
</dbReference>
<evidence type="ECO:0000256" key="3">
    <source>
        <dbReference type="SAM" id="SignalP"/>
    </source>
</evidence>
<dbReference type="OrthoDB" id="115239at2"/>
<keyword evidence="6" id="KW-1185">Reference proteome</keyword>
<evidence type="ECO:0000256" key="2">
    <source>
        <dbReference type="ARBA" id="ARBA00022801"/>
    </source>
</evidence>
<dbReference type="PANTHER" id="PTHR10587:SF133">
    <property type="entry name" value="CHITIN DEACETYLASE 1-RELATED"/>
    <property type="match status" value="1"/>
</dbReference>
<dbReference type="InterPro" id="IPR002509">
    <property type="entry name" value="NODB_dom"/>
</dbReference>
<feature type="chain" id="PRO_5020822435" evidence="3">
    <location>
        <begin position="34"/>
        <end position="286"/>
    </location>
</feature>
<dbReference type="RefSeq" id="WP_129151662.1">
    <property type="nucleotide sequence ID" value="NZ_JBHSDO010000020.1"/>
</dbReference>
<dbReference type="GO" id="GO:0046872">
    <property type="term" value="F:metal ion binding"/>
    <property type="evidence" value="ECO:0007669"/>
    <property type="project" value="UniProtKB-KW"/>
</dbReference>
<dbReference type="GO" id="GO:0016810">
    <property type="term" value="F:hydrolase activity, acting on carbon-nitrogen (but not peptide) bonds"/>
    <property type="evidence" value="ECO:0007669"/>
    <property type="project" value="InterPro"/>
</dbReference>
<dbReference type="Gene3D" id="3.20.20.370">
    <property type="entry name" value="Glycoside hydrolase/deacetylase"/>
    <property type="match status" value="1"/>
</dbReference>
<dbReference type="EMBL" id="PYAL01000005">
    <property type="protein sequence ID" value="RXN86644.1"/>
    <property type="molecule type" value="Genomic_DNA"/>
</dbReference>
<keyword evidence="3" id="KW-0732">Signal</keyword>
<accession>A0A4Q1HIE5</accession>
<sequence length="286" mass="32527">MMRQPIFFQRILAAICRTLGFAILGLLSCQAMAQRVAITFDDGLDPRIEPRAAQWNAYLLETLAKHRVRAMIFPAGIFVDSPEGLALVRAWGAAGHGIGDHTYTHRGFLDDTTPEAFMQDVLRDQALVNTMPGWCPRLRLPYLNEGSTPERRNRLYNLLAQHGYGVAPVTITIDDWNYSERFIAAANKNPKLDVDQYRKPYLDRLWQEVRKQQAQWQQRLGRSPVQVLLLHTNGLNTIVLPDILAMFERNGWTFADPAEAFTDPIYQRPYTIADGTQHALPIPACR</sequence>